<evidence type="ECO:0000313" key="7">
    <source>
        <dbReference type="Proteomes" id="UP000192418"/>
    </source>
</evidence>
<dbReference type="PANTHER" id="PTHR43687">
    <property type="entry name" value="ADENYLYLSULFATE REDUCTASE, BETA SUBUNIT"/>
    <property type="match status" value="1"/>
</dbReference>
<keyword evidence="7" id="KW-1185">Reference proteome</keyword>
<dbReference type="InterPro" id="IPR017900">
    <property type="entry name" value="4Fe4S_Fe_S_CS"/>
</dbReference>
<dbReference type="AlphaFoldDB" id="A0A1W2DUL3"/>
<keyword evidence="4" id="KW-0411">Iron-sulfur</keyword>
<evidence type="ECO:0000313" key="6">
    <source>
        <dbReference type="EMBL" id="SMD00736.1"/>
    </source>
</evidence>
<protein>
    <submittedName>
        <fullName evidence="6">4Fe-4S dicluster domain-containing protein</fullName>
    </submittedName>
</protein>
<organism evidence="6 7">
    <name type="scientific">Desulfocicer vacuolatum DSM 3385</name>
    <dbReference type="NCBI Taxonomy" id="1121400"/>
    <lineage>
        <taxon>Bacteria</taxon>
        <taxon>Pseudomonadati</taxon>
        <taxon>Thermodesulfobacteriota</taxon>
        <taxon>Desulfobacteria</taxon>
        <taxon>Desulfobacterales</taxon>
        <taxon>Desulfobacteraceae</taxon>
        <taxon>Desulfocicer</taxon>
    </lineage>
</organism>
<keyword evidence="2" id="KW-0479">Metal-binding</keyword>
<evidence type="ECO:0000259" key="5">
    <source>
        <dbReference type="PROSITE" id="PS51379"/>
    </source>
</evidence>
<accession>A0A1W2DUL3</accession>
<dbReference type="Pfam" id="PF12838">
    <property type="entry name" value="Fer4_7"/>
    <property type="match status" value="1"/>
</dbReference>
<name>A0A1W2DUL3_9BACT</name>
<dbReference type="PROSITE" id="PS51379">
    <property type="entry name" value="4FE4S_FER_2"/>
    <property type="match status" value="2"/>
</dbReference>
<gene>
    <name evidence="6" type="ORF">SAMN02746065_12055</name>
</gene>
<dbReference type="Proteomes" id="UP000192418">
    <property type="component" value="Unassembled WGS sequence"/>
</dbReference>
<evidence type="ECO:0000256" key="4">
    <source>
        <dbReference type="ARBA" id="ARBA00023014"/>
    </source>
</evidence>
<proteinExistence type="predicted"/>
<dbReference type="Gene3D" id="3.30.70.20">
    <property type="match status" value="2"/>
</dbReference>
<dbReference type="OrthoDB" id="9794954at2"/>
<dbReference type="EMBL" id="FWXY01000020">
    <property type="protein sequence ID" value="SMD00736.1"/>
    <property type="molecule type" value="Genomic_DNA"/>
</dbReference>
<dbReference type="GO" id="GO:0046872">
    <property type="term" value="F:metal ion binding"/>
    <property type="evidence" value="ECO:0007669"/>
    <property type="project" value="UniProtKB-KW"/>
</dbReference>
<sequence>MQNLRYLDGVSTLKLSQKLCVGCGLCIEVCPHGVFVLDEHKAHIQDLDGCMECGACVNNCPTSAISVTPGVG</sequence>
<dbReference type="InterPro" id="IPR050572">
    <property type="entry name" value="Fe-S_Ferredoxin"/>
</dbReference>
<dbReference type="NCBIfam" id="NF040864">
    <property type="entry name" value="HgcB_ferredoxin"/>
    <property type="match status" value="1"/>
</dbReference>
<feature type="domain" description="4Fe-4S ferredoxin-type" evidence="5">
    <location>
        <begin position="11"/>
        <end position="40"/>
    </location>
</feature>
<dbReference type="PANTHER" id="PTHR43687:SF4">
    <property type="entry name" value="BLR5484 PROTEIN"/>
    <property type="match status" value="1"/>
</dbReference>
<feature type="domain" description="4Fe-4S ferredoxin-type" evidence="5">
    <location>
        <begin position="41"/>
        <end position="70"/>
    </location>
</feature>
<evidence type="ECO:0000256" key="1">
    <source>
        <dbReference type="ARBA" id="ARBA00022485"/>
    </source>
</evidence>
<evidence type="ECO:0000256" key="2">
    <source>
        <dbReference type="ARBA" id="ARBA00022723"/>
    </source>
</evidence>
<keyword evidence="1" id="KW-0004">4Fe-4S</keyword>
<dbReference type="STRING" id="1121400.SAMN02746065_12055"/>
<dbReference type="InterPro" id="IPR017896">
    <property type="entry name" value="4Fe4S_Fe-S-bd"/>
</dbReference>
<reference evidence="6 7" key="1">
    <citation type="submission" date="2017-04" db="EMBL/GenBank/DDBJ databases">
        <authorList>
            <person name="Afonso C.L."/>
            <person name="Miller P.J."/>
            <person name="Scott M.A."/>
            <person name="Spackman E."/>
            <person name="Goraichik I."/>
            <person name="Dimitrov K.M."/>
            <person name="Suarez D.L."/>
            <person name="Swayne D.E."/>
        </authorList>
    </citation>
    <scope>NUCLEOTIDE SEQUENCE [LARGE SCALE GENOMIC DNA]</scope>
    <source>
        <strain evidence="6 7">DSM 3385</strain>
    </source>
</reference>
<keyword evidence="3" id="KW-0408">Iron</keyword>
<dbReference type="SUPFAM" id="SSF54862">
    <property type="entry name" value="4Fe-4S ferredoxins"/>
    <property type="match status" value="1"/>
</dbReference>
<dbReference type="PROSITE" id="PS00198">
    <property type="entry name" value="4FE4S_FER_1"/>
    <property type="match status" value="1"/>
</dbReference>
<evidence type="ECO:0000256" key="3">
    <source>
        <dbReference type="ARBA" id="ARBA00023004"/>
    </source>
</evidence>
<dbReference type="GO" id="GO:0051539">
    <property type="term" value="F:4 iron, 4 sulfur cluster binding"/>
    <property type="evidence" value="ECO:0007669"/>
    <property type="project" value="UniProtKB-KW"/>
</dbReference>